<comment type="subcellular location">
    <subcellularLocation>
        <location evidence="7">Cell inner membrane</location>
        <topology evidence="7">Multi-pass membrane protein</topology>
    </subcellularLocation>
    <subcellularLocation>
        <location evidence="1">Cell membrane</location>
        <topology evidence="1">Multi-pass membrane protein</topology>
    </subcellularLocation>
</comment>
<name>A0ABZ0HR92_9HYPH</name>
<evidence type="ECO:0000256" key="2">
    <source>
        <dbReference type="ARBA" id="ARBA00009298"/>
    </source>
</evidence>
<evidence type="ECO:0000256" key="6">
    <source>
        <dbReference type="ARBA" id="ARBA00023136"/>
    </source>
</evidence>
<sequence>MALQVSWLDITVRLTFTTVAGGLIGLDRSIHGRAAGLRTTLLVTLAASIAMILANSLLNVAGRQPDSFVTMDVMRLPLGVLTGIGFIGAGAIFRNDVLVVGVTTAATLWFATVMGLCFGAGALSLGSIAFVLGFVVLSSLRQVDNYVLKDRIARLDLSGDDNLTDELIRQILAPFDVRITDCSLMVDKSERRTSLSYELEWRDHSGDHGIPRFLLEIGDRSELTTFRWTPILLGV</sequence>
<feature type="domain" description="MgtC/SapB/SrpB/YhiD N-terminal" evidence="8">
    <location>
        <begin position="14"/>
        <end position="145"/>
    </location>
</feature>
<dbReference type="EMBL" id="CP136862">
    <property type="protein sequence ID" value="WOJ88939.1"/>
    <property type="molecule type" value="Genomic_DNA"/>
</dbReference>
<comment type="similarity">
    <text evidence="2 7">Belongs to the MgtC/SapB family.</text>
</comment>
<keyword evidence="7" id="KW-0997">Cell inner membrane</keyword>
<proteinExistence type="inferred from homology"/>
<feature type="transmembrane region" description="Helical" evidence="7">
    <location>
        <begin position="41"/>
        <end position="61"/>
    </location>
</feature>
<evidence type="ECO:0000256" key="5">
    <source>
        <dbReference type="ARBA" id="ARBA00022989"/>
    </source>
</evidence>
<reference evidence="9 10" key="1">
    <citation type="submission" date="2023-10" db="EMBL/GenBank/DDBJ databases">
        <title>Novel methanotroph of the genus Methylocapsa from a subarctic wetland.</title>
        <authorList>
            <person name="Belova S.E."/>
            <person name="Oshkin I.Y."/>
            <person name="Miroshnikov K."/>
            <person name="Dedysh S.N."/>
        </authorList>
    </citation>
    <scope>NUCLEOTIDE SEQUENCE [LARGE SCALE GENOMIC DNA]</scope>
    <source>
        <strain evidence="9 10">RX1</strain>
    </source>
</reference>
<dbReference type="PANTHER" id="PTHR33778">
    <property type="entry name" value="PROTEIN MGTC"/>
    <property type="match status" value="1"/>
</dbReference>
<dbReference type="InterPro" id="IPR049177">
    <property type="entry name" value="MgtC_SapB_SrpB_YhiD_N"/>
</dbReference>
<evidence type="ECO:0000259" key="8">
    <source>
        <dbReference type="Pfam" id="PF02308"/>
    </source>
</evidence>
<keyword evidence="5 7" id="KW-1133">Transmembrane helix</keyword>
<keyword evidence="10" id="KW-1185">Reference proteome</keyword>
<dbReference type="RefSeq" id="WP_407338376.1">
    <property type="nucleotide sequence ID" value="NZ_CP136862.1"/>
</dbReference>
<dbReference type="PANTHER" id="PTHR33778:SF1">
    <property type="entry name" value="MAGNESIUM TRANSPORTER YHID-RELATED"/>
    <property type="match status" value="1"/>
</dbReference>
<organism evidence="9 10">
    <name type="scientific">Methylocapsa polymorpha</name>
    <dbReference type="NCBI Taxonomy" id="3080828"/>
    <lineage>
        <taxon>Bacteria</taxon>
        <taxon>Pseudomonadati</taxon>
        <taxon>Pseudomonadota</taxon>
        <taxon>Alphaproteobacteria</taxon>
        <taxon>Hyphomicrobiales</taxon>
        <taxon>Beijerinckiaceae</taxon>
        <taxon>Methylocapsa</taxon>
    </lineage>
</organism>
<evidence type="ECO:0000256" key="1">
    <source>
        <dbReference type="ARBA" id="ARBA00004651"/>
    </source>
</evidence>
<evidence type="ECO:0000256" key="4">
    <source>
        <dbReference type="ARBA" id="ARBA00022692"/>
    </source>
</evidence>
<keyword evidence="6 7" id="KW-0472">Membrane</keyword>
<evidence type="ECO:0000313" key="9">
    <source>
        <dbReference type="EMBL" id="WOJ88939.1"/>
    </source>
</evidence>
<keyword evidence="3" id="KW-1003">Cell membrane</keyword>
<dbReference type="Pfam" id="PF02308">
    <property type="entry name" value="MgtC"/>
    <property type="match status" value="1"/>
</dbReference>
<feature type="transmembrane region" description="Helical" evidence="7">
    <location>
        <begin position="73"/>
        <end position="93"/>
    </location>
</feature>
<dbReference type="Proteomes" id="UP001626536">
    <property type="component" value="Chromosome"/>
</dbReference>
<protein>
    <recommendedName>
        <fullName evidence="7">Protein MgtC</fullName>
    </recommendedName>
</protein>
<evidence type="ECO:0000313" key="10">
    <source>
        <dbReference type="Proteomes" id="UP001626536"/>
    </source>
</evidence>
<accession>A0ABZ0HR92</accession>
<gene>
    <name evidence="9" type="ORF">RZS28_14145</name>
</gene>
<evidence type="ECO:0000256" key="3">
    <source>
        <dbReference type="ARBA" id="ARBA00022475"/>
    </source>
</evidence>
<feature type="transmembrane region" description="Helical" evidence="7">
    <location>
        <begin position="113"/>
        <end position="137"/>
    </location>
</feature>
<dbReference type="InterPro" id="IPR003416">
    <property type="entry name" value="MgtC/SapB/SrpB/YhiD_fam"/>
</dbReference>
<evidence type="ECO:0000256" key="7">
    <source>
        <dbReference type="RuleBase" id="RU365041"/>
    </source>
</evidence>
<keyword evidence="4 7" id="KW-0812">Transmembrane</keyword>
<dbReference type="PRINTS" id="PR01837">
    <property type="entry name" value="MGTCSAPBPROT"/>
</dbReference>